<dbReference type="PANTHER" id="PTHR24350">
    <property type="entry name" value="SERINE/THREONINE-PROTEIN KINASE IAL-RELATED"/>
    <property type="match status" value="1"/>
</dbReference>
<feature type="region of interest" description="Disordered" evidence="11">
    <location>
        <begin position="1"/>
        <end position="31"/>
    </location>
</feature>
<dbReference type="InterPro" id="IPR000253">
    <property type="entry name" value="FHA_dom"/>
</dbReference>
<dbReference type="CDD" id="cd05117">
    <property type="entry name" value="STKc_CAMK"/>
    <property type="match status" value="1"/>
</dbReference>
<keyword evidence="3" id="KW-0808">Transferase</keyword>
<dbReference type="GO" id="GO:0005524">
    <property type="term" value="F:ATP binding"/>
    <property type="evidence" value="ECO:0007669"/>
    <property type="project" value="UniProtKB-UniRule"/>
</dbReference>
<keyword evidence="4 8" id="KW-0547">Nucleotide-binding</keyword>
<dbReference type="GO" id="GO:0004674">
    <property type="term" value="F:protein serine/threonine kinase activity"/>
    <property type="evidence" value="ECO:0007669"/>
    <property type="project" value="UniProtKB-KW"/>
</dbReference>
<feature type="domain" description="Protein kinase" evidence="13">
    <location>
        <begin position="174"/>
        <end position="445"/>
    </location>
</feature>
<organism evidence="14 15">
    <name type="scientific">Coemansia javaensis</name>
    <dbReference type="NCBI Taxonomy" id="2761396"/>
    <lineage>
        <taxon>Eukaryota</taxon>
        <taxon>Fungi</taxon>
        <taxon>Fungi incertae sedis</taxon>
        <taxon>Zoopagomycota</taxon>
        <taxon>Kickxellomycotina</taxon>
        <taxon>Kickxellomycetes</taxon>
        <taxon>Kickxellales</taxon>
        <taxon>Kickxellaceae</taxon>
        <taxon>Coemansia</taxon>
    </lineage>
</organism>
<comment type="similarity">
    <text evidence="1">Belongs to the protein kinase superfamily. CAMK Ser/Thr protein kinase family. CHEK2 subfamily.</text>
</comment>
<dbReference type="Pfam" id="PF00498">
    <property type="entry name" value="FHA"/>
    <property type="match status" value="3"/>
</dbReference>
<dbReference type="PROSITE" id="PS50011">
    <property type="entry name" value="PROTEIN_KINASE_DOM"/>
    <property type="match status" value="1"/>
</dbReference>
<dbReference type="Gene3D" id="2.60.200.20">
    <property type="match status" value="3"/>
</dbReference>
<keyword evidence="2" id="KW-0723">Serine/threonine-protein kinase</keyword>
<dbReference type="InterPro" id="IPR008271">
    <property type="entry name" value="Ser/Thr_kinase_AS"/>
</dbReference>
<dbReference type="PROSITE" id="PS50006">
    <property type="entry name" value="FHA_DOMAIN"/>
    <property type="match status" value="3"/>
</dbReference>
<evidence type="ECO:0000256" key="1">
    <source>
        <dbReference type="ARBA" id="ARBA00005575"/>
    </source>
</evidence>
<evidence type="ECO:0000259" key="13">
    <source>
        <dbReference type="PROSITE" id="PS50011"/>
    </source>
</evidence>
<dbReference type="SMART" id="SM00220">
    <property type="entry name" value="S_TKc"/>
    <property type="match status" value="1"/>
</dbReference>
<evidence type="ECO:0000256" key="3">
    <source>
        <dbReference type="ARBA" id="ARBA00022679"/>
    </source>
</evidence>
<name>A0A9W8LNC4_9FUNG</name>
<keyword evidence="5" id="KW-0418">Kinase</keyword>
<evidence type="ECO:0000313" key="14">
    <source>
        <dbReference type="EMBL" id="KAJ2785906.1"/>
    </source>
</evidence>
<keyword evidence="15" id="KW-1185">Reference proteome</keyword>
<evidence type="ECO:0000256" key="4">
    <source>
        <dbReference type="ARBA" id="ARBA00022741"/>
    </source>
</evidence>
<dbReference type="InterPro" id="IPR000719">
    <property type="entry name" value="Prot_kinase_dom"/>
</dbReference>
<feature type="compositionally biased region" description="Low complexity" evidence="11">
    <location>
        <begin position="13"/>
        <end position="31"/>
    </location>
</feature>
<dbReference type="FunFam" id="3.30.200.20:FF:000042">
    <property type="entry name" value="Aurora kinase A"/>
    <property type="match status" value="1"/>
</dbReference>
<dbReference type="InterPro" id="IPR011009">
    <property type="entry name" value="Kinase-like_dom_sf"/>
</dbReference>
<evidence type="ECO:0000256" key="10">
    <source>
        <dbReference type="PROSITE-ProRule" id="PRU10141"/>
    </source>
</evidence>
<evidence type="ECO:0000256" key="8">
    <source>
        <dbReference type="PIRSR" id="PIRSR630616-2"/>
    </source>
</evidence>
<evidence type="ECO:0000256" key="6">
    <source>
        <dbReference type="ARBA" id="ARBA00022840"/>
    </source>
</evidence>
<dbReference type="InterPro" id="IPR030616">
    <property type="entry name" value="Aur-like"/>
</dbReference>
<feature type="domain" description="FHA" evidence="12">
    <location>
        <begin position="494"/>
        <end position="542"/>
    </location>
</feature>
<feature type="binding site" evidence="8">
    <location>
        <position position="321"/>
    </location>
    <ligand>
        <name>ATP</name>
        <dbReference type="ChEBI" id="CHEBI:30616"/>
    </ligand>
</feature>
<evidence type="ECO:0000256" key="2">
    <source>
        <dbReference type="ARBA" id="ARBA00022527"/>
    </source>
</evidence>
<dbReference type="Pfam" id="PF00069">
    <property type="entry name" value="Pkinase"/>
    <property type="match status" value="1"/>
</dbReference>
<keyword evidence="6 8" id="KW-0067">ATP-binding</keyword>
<reference evidence="14" key="1">
    <citation type="submission" date="2022-07" db="EMBL/GenBank/DDBJ databases">
        <title>Phylogenomic reconstructions and comparative analyses of Kickxellomycotina fungi.</title>
        <authorList>
            <person name="Reynolds N.K."/>
            <person name="Stajich J.E."/>
            <person name="Barry K."/>
            <person name="Grigoriev I.V."/>
            <person name="Crous P."/>
            <person name="Smith M.E."/>
        </authorList>
    </citation>
    <scope>NUCLEOTIDE SEQUENCE</scope>
    <source>
        <strain evidence="14">NBRC 105414</strain>
    </source>
</reference>
<comment type="caution">
    <text evidence="14">The sequence shown here is derived from an EMBL/GenBank/DDBJ whole genome shotgun (WGS) entry which is preliminary data.</text>
</comment>
<feature type="cross-link" description="Glycyl lysine isopeptide (Lys-Gly) (interchain with G-Cter in SUMO2)" evidence="9">
    <location>
        <position position="300"/>
    </location>
</feature>
<evidence type="ECO:0000256" key="5">
    <source>
        <dbReference type="ARBA" id="ARBA00022777"/>
    </source>
</evidence>
<gene>
    <name evidence="14" type="ORF">H4R18_000295</name>
</gene>
<feature type="active site" description="Proton acceptor" evidence="7">
    <location>
        <position position="298"/>
    </location>
</feature>
<evidence type="ECO:0000259" key="12">
    <source>
        <dbReference type="PROSITE" id="PS50006"/>
    </source>
</evidence>
<dbReference type="EMBL" id="JANBUL010000006">
    <property type="protein sequence ID" value="KAJ2785906.1"/>
    <property type="molecule type" value="Genomic_DNA"/>
</dbReference>
<dbReference type="InterPro" id="IPR008984">
    <property type="entry name" value="SMAD_FHA_dom_sf"/>
</dbReference>
<protein>
    <submittedName>
        <fullName evidence="14">Uncharacterized protein</fullName>
    </submittedName>
</protein>
<dbReference type="InterPro" id="IPR017441">
    <property type="entry name" value="Protein_kinase_ATP_BS"/>
</dbReference>
<dbReference type="PROSITE" id="PS00108">
    <property type="entry name" value="PROTEIN_KINASE_ST"/>
    <property type="match status" value="1"/>
</dbReference>
<dbReference type="AlphaFoldDB" id="A0A9W8LNC4"/>
<accession>A0A9W8LNC4</accession>
<feature type="domain" description="FHA" evidence="12">
    <location>
        <begin position="616"/>
        <end position="660"/>
    </location>
</feature>
<feature type="binding site" evidence="8 10">
    <location>
        <position position="203"/>
    </location>
    <ligand>
        <name>ATP</name>
        <dbReference type="ChEBI" id="CHEBI:30616"/>
    </ligand>
</feature>
<evidence type="ECO:0000256" key="11">
    <source>
        <dbReference type="SAM" id="MobiDB-lite"/>
    </source>
</evidence>
<proteinExistence type="inferred from homology"/>
<dbReference type="CDD" id="cd00060">
    <property type="entry name" value="FHA"/>
    <property type="match status" value="2"/>
</dbReference>
<dbReference type="SMART" id="SM00240">
    <property type="entry name" value="FHA"/>
    <property type="match status" value="3"/>
</dbReference>
<dbReference type="Proteomes" id="UP001140217">
    <property type="component" value="Unassembled WGS sequence"/>
</dbReference>
<feature type="domain" description="FHA" evidence="12">
    <location>
        <begin position="64"/>
        <end position="118"/>
    </location>
</feature>
<evidence type="ECO:0000256" key="7">
    <source>
        <dbReference type="PIRSR" id="PIRSR630616-1"/>
    </source>
</evidence>
<dbReference type="PROSITE" id="PS00107">
    <property type="entry name" value="PROTEIN_KINASE_ATP"/>
    <property type="match status" value="1"/>
</dbReference>
<dbReference type="SUPFAM" id="SSF49879">
    <property type="entry name" value="SMAD/FHA domain"/>
    <property type="match status" value="3"/>
</dbReference>
<dbReference type="SUPFAM" id="SSF56112">
    <property type="entry name" value="Protein kinase-like (PK-like)"/>
    <property type="match status" value="1"/>
</dbReference>
<dbReference type="Gene3D" id="1.10.510.10">
    <property type="entry name" value="Transferase(Phosphotransferase) domain 1"/>
    <property type="match status" value="1"/>
</dbReference>
<dbReference type="FunFam" id="1.10.510.10:FF:000571">
    <property type="entry name" value="Maternal embryonic leucine zipper kinase"/>
    <property type="match status" value="1"/>
</dbReference>
<evidence type="ECO:0000313" key="15">
    <source>
        <dbReference type="Proteomes" id="UP001140217"/>
    </source>
</evidence>
<evidence type="ECO:0000256" key="9">
    <source>
        <dbReference type="PIRSR" id="PIRSR630616-3"/>
    </source>
</evidence>
<sequence length="717" mass="78131">MDGSDDDCFSEGPTQPTQPTQAATQRPPQNAARSLPGVFASLVPRHPHLQPLTLETSRLLAGGYTIGRLDGCDVTLDRNYVSGRHCRLYADADPGSGRQCLYIADTSTNGTFVNDRIIGRGNCTILFNGDRIGFLRAADALPSDIALEYSVELADAQGPTKEQAEFGAELLRKYDFKREIGAGNFAKVWLAVHKQTGVACACKVINKKKHLFSAGLTKVFEREICIMRQLNHEHIVPLHELHIDKDRIHIFMEYLEGGDLFTHLSEHGPFSEAACRPLFKQICSAVRYLHANGITHRDIKLDNILIKAVSGGSVSVVKIADFGLARAVGDGETMRTICGTPSYLAPEIVCRSSSAVPYSKGVDMWALGVVLYALHMNSFPFSKLLDHGGTTGASLEIYSKACRMIATNEKYAGLSSELRDLLAGMLQIDPVRRLAIEAAIHHPWTQAGADGVPGPLHEPVEIWGALRVSISAPARPRPAYAAQPIHIDLFRQRTTIGRGRKSHVQITDPRVSSQHCEVVFRDPCVHVRSMGRSPLWVGGRPLDGGQTRALEPPFEFSLCTSSGGPGAAAGAQPPQPTYRFCIELSNLAPDRQPQAWVVLRVLGASFPRLHIFDRKATFGRAPGCTFAIDDAHISQTHCAVELQDGRACVSNGTFVNSRRVEGTVVLGVGDELVLLYGHIPPLSDGLLEPRPERATDRSGYPVLVGYRVVELAQTAPF</sequence>
<dbReference type="OrthoDB" id="331699at2759"/>